<keyword evidence="7" id="KW-1185">Reference proteome</keyword>
<feature type="region of interest" description="Disordered" evidence="4">
    <location>
        <begin position="137"/>
        <end position="156"/>
    </location>
</feature>
<proteinExistence type="inferred from homology"/>
<evidence type="ECO:0000256" key="2">
    <source>
        <dbReference type="PROSITE-ProRule" id="PRU00285"/>
    </source>
</evidence>
<feature type="domain" description="SHSP" evidence="5">
    <location>
        <begin position="29"/>
        <end position="140"/>
    </location>
</feature>
<sequence>MRTYDMSPVYRNSVGFDRLFNELFDGLSKAETSGYPPYNIEVIDENDYRITVAVAGFAEEELDIEVTDRALRVTGSRKGEEAERTFLHQGIAGRSFERRFQLAQHLKVRGATLENGLLNIELQRDIPEAMKPRKISIGTSEDAETGPRVIASNDAA</sequence>
<dbReference type="Proteomes" id="UP000536835">
    <property type="component" value="Unassembled WGS sequence"/>
</dbReference>
<dbReference type="InterPro" id="IPR002068">
    <property type="entry name" value="A-crystallin/Hsp20_dom"/>
</dbReference>
<gene>
    <name evidence="6" type="ORF">HK107_04065</name>
</gene>
<dbReference type="AlphaFoldDB" id="A0A7Y3RKW0"/>
<accession>A0A7Y3RKW0</accession>
<dbReference type="InterPro" id="IPR037913">
    <property type="entry name" value="ACD_IbpA/B"/>
</dbReference>
<comment type="caution">
    <text evidence="6">The sequence shown here is derived from an EMBL/GenBank/DDBJ whole genome shotgun (WGS) entry which is preliminary data.</text>
</comment>
<dbReference type="PROSITE" id="PS01031">
    <property type="entry name" value="SHSP"/>
    <property type="match status" value="1"/>
</dbReference>
<organism evidence="6 7">
    <name type="scientific">Parvularcula mediterranea</name>
    <dbReference type="NCBI Taxonomy" id="2732508"/>
    <lineage>
        <taxon>Bacteria</taxon>
        <taxon>Pseudomonadati</taxon>
        <taxon>Pseudomonadota</taxon>
        <taxon>Alphaproteobacteria</taxon>
        <taxon>Parvularculales</taxon>
        <taxon>Parvularculaceae</taxon>
        <taxon>Parvularcula</taxon>
    </lineage>
</organism>
<evidence type="ECO:0000313" key="6">
    <source>
        <dbReference type="EMBL" id="NNU15495.1"/>
    </source>
</evidence>
<dbReference type="PANTHER" id="PTHR47062">
    <property type="match status" value="1"/>
</dbReference>
<name>A0A7Y3RKW0_9PROT</name>
<reference evidence="6 7" key="1">
    <citation type="submission" date="2020-05" db="EMBL/GenBank/DDBJ databases">
        <title>Parvularcula mediterraneae sp. nov., isolated from polypropylene straw from shallow seawater of the seashore of Laganas in Zakynthos island, Greece.</title>
        <authorList>
            <person name="Szabo I."/>
            <person name="Al-Omari J."/>
            <person name="Rado J."/>
            <person name="Szerdahelyi G.S."/>
        </authorList>
    </citation>
    <scope>NUCLEOTIDE SEQUENCE [LARGE SCALE GENOMIC DNA]</scope>
    <source>
        <strain evidence="6 7">ZS-1/3</strain>
    </source>
</reference>
<evidence type="ECO:0000256" key="1">
    <source>
        <dbReference type="ARBA" id="ARBA00023016"/>
    </source>
</evidence>
<dbReference type="PANTHER" id="PTHR47062:SF1">
    <property type="entry name" value="SMALL HEAT SHOCK PROTEIN IBPA"/>
    <property type="match status" value="1"/>
</dbReference>
<dbReference type="RefSeq" id="WP_173197002.1">
    <property type="nucleotide sequence ID" value="NZ_JABFCX010000002.1"/>
</dbReference>
<evidence type="ECO:0000256" key="4">
    <source>
        <dbReference type="SAM" id="MobiDB-lite"/>
    </source>
</evidence>
<dbReference type="CDD" id="cd06470">
    <property type="entry name" value="ACD_IbpA-B_like"/>
    <property type="match status" value="1"/>
</dbReference>
<dbReference type="EMBL" id="JABFCX010000002">
    <property type="protein sequence ID" value="NNU15495.1"/>
    <property type="molecule type" value="Genomic_DNA"/>
</dbReference>
<protein>
    <submittedName>
        <fullName evidence="6">Hsp20 family protein</fullName>
    </submittedName>
</protein>
<evidence type="ECO:0000259" key="5">
    <source>
        <dbReference type="PROSITE" id="PS01031"/>
    </source>
</evidence>
<evidence type="ECO:0000313" key="7">
    <source>
        <dbReference type="Proteomes" id="UP000536835"/>
    </source>
</evidence>
<keyword evidence="1" id="KW-0346">Stress response</keyword>
<dbReference type="InterPro" id="IPR008978">
    <property type="entry name" value="HSP20-like_chaperone"/>
</dbReference>
<evidence type="ECO:0000256" key="3">
    <source>
        <dbReference type="RuleBase" id="RU003616"/>
    </source>
</evidence>
<dbReference type="Pfam" id="PF00011">
    <property type="entry name" value="HSP20"/>
    <property type="match status" value="1"/>
</dbReference>
<dbReference type="SUPFAM" id="SSF49764">
    <property type="entry name" value="HSP20-like chaperones"/>
    <property type="match status" value="1"/>
</dbReference>
<dbReference type="Gene3D" id="2.60.40.790">
    <property type="match status" value="1"/>
</dbReference>
<comment type="similarity">
    <text evidence="2 3">Belongs to the small heat shock protein (HSP20) family.</text>
</comment>